<accession>A0A2P8DGX7</accession>
<dbReference type="InterPro" id="IPR011576">
    <property type="entry name" value="Pyridox_Oxase_N"/>
</dbReference>
<evidence type="ECO:0000313" key="4">
    <source>
        <dbReference type="Proteomes" id="UP000240542"/>
    </source>
</evidence>
<dbReference type="GO" id="GO:0016627">
    <property type="term" value="F:oxidoreductase activity, acting on the CH-CH group of donors"/>
    <property type="evidence" value="ECO:0007669"/>
    <property type="project" value="TreeGrafter"/>
</dbReference>
<organism evidence="3 4">
    <name type="scientific">Murinocardiopsis flavida</name>
    <dbReference type="NCBI Taxonomy" id="645275"/>
    <lineage>
        <taxon>Bacteria</taxon>
        <taxon>Bacillati</taxon>
        <taxon>Actinomycetota</taxon>
        <taxon>Actinomycetes</taxon>
        <taxon>Streptosporangiales</taxon>
        <taxon>Nocardiopsidaceae</taxon>
        <taxon>Murinocardiopsis</taxon>
    </lineage>
</organism>
<dbReference type="PANTHER" id="PTHR35176:SF2">
    <property type="entry name" value="F420H(2)-DEPENDENT REDUCTASE RV1155"/>
    <property type="match status" value="1"/>
</dbReference>
<evidence type="ECO:0000259" key="2">
    <source>
        <dbReference type="Pfam" id="PF01243"/>
    </source>
</evidence>
<keyword evidence="4" id="KW-1185">Reference proteome</keyword>
<dbReference type="GO" id="GO:0005829">
    <property type="term" value="C:cytosol"/>
    <property type="evidence" value="ECO:0007669"/>
    <property type="project" value="TreeGrafter"/>
</dbReference>
<dbReference type="RefSeq" id="WP_106583832.1">
    <property type="nucleotide sequence ID" value="NZ_PYGA01000011.1"/>
</dbReference>
<feature type="domain" description="Pyridoxamine 5'-phosphate oxidase N-terminal" evidence="2">
    <location>
        <begin position="8"/>
        <end position="142"/>
    </location>
</feature>
<evidence type="ECO:0000313" key="3">
    <source>
        <dbReference type="EMBL" id="PSK96429.1"/>
    </source>
</evidence>
<dbReference type="Pfam" id="PF01243">
    <property type="entry name" value="PNPOx_N"/>
    <property type="match status" value="1"/>
</dbReference>
<dbReference type="EMBL" id="PYGA01000011">
    <property type="protein sequence ID" value="PSK96429.1"/>
    <property type="molecule type" value="Genomic_DNA"/>
</dbReference>
<sequence length="147" mass="16157">MDHKDDGLRALITEARHGVVATLKRDGRPQLSTVGFTAEKAAEKDAGLLRFTTTADRAKVHNLRRDPRVSVHVTGPHPWAYAVAEGAAELSDVATAPGDPVLAELVEVYRAIGGEHPDWDDYRRAMVADRRLVVRIRVDRVYGIPAT</sequence>
<protein>
    <submittedName>
        <fullName evidence="3">PPOX class probable F420-dependent enzyme</fullName>
    </submittedName>
</protein>
<gene>
    <name evidence="3" type="ORF">CLV63_11123</name>
</gene>
<dbReference type="NCBIfam" id="TIGR03618">
    <property type="entry name" value="Rv1155_F420"/>
    <property type="match status" value="1"/>
</dbReference>
<dbReference type="AlphaFoldDB" id="A0A2P8DGX7"/>
<reference evidence="3 4" key="1">
    <citation type="submission" date="2018-03" db="EMBL/GenBank/DDBJ databases">
        <title>Genomic Encyclopedia of Archaeal and Bacterial Type Strains, Phase II (KMG-II): from individual species to whole genera.</title>
        <authorList>
            <person name="Goeker M."/>
        </authorList>
    </citation>
    <scope>NUCLEOTIDE SEQUENCE [LARGE SCALE GENOMIC DNA]</scope>
    <source>
        <strain evidence="3 4">DSM 45312</strain>
    </source>
</reference>
<dbReference type="PANTHER" id="PTHR35176">
    <property type="entry name" value="HEME OXYGENASE HI_0854-RELATED"/>
    <property type="match status" value="1"/>
</dbReference>
<dbReference type="InterPro" id="IPR052019">
    <property type="entry name" value="F420H2_bilvrd_red/Heme_oxyg"/>
</dbReference>
<dbReference type="InterPro" id="IPR019920">
    <property type="entry name" value="F420-binding_dom_put"/>
</dbReference>
<dbReference type="Proteomes" id="UP000240542">
    <property type="component" value="Unassembled WGS sequence"/>
</dbReference>
<keyword evidence="1" id="KW-0560">Oxidoreductase</keyword>
<name>A0A2P8DGX7_9ACTN</name>
<evidence type="ECO:0000256" key="1">
    <source>
        <dbReference type="ARBA" id="ARBA00023002"/>
    </source>
</evidence>
<dbReference type="GO" id="GO:0070967">
    <property type="term" value="F:coenzyme F420 binding"/>
    <property type="evidence" value="ECO:0007669"/>
    <property type="project" value="TreeGrafter"/>
</dbReference>
<dbReference type="SUPFAM" id="SSF50475">
    <property type="entry name" value="FMN-binding split barrel"/>
    <property type="match status" value="1"/>
</dbReference>
<comment type="caution">
    <text evidence="3">The sequence shown here is derived from an EMBL/GenBank/DDBJ whole genome shotgun (WGS) entry which is preliminary data.</text>
</comment>
<dbReference type="InterPro" id="IPR012349">
    <property type="entry name" value="Split_barrel_FMN-bd"/>
</dbReference>
<proteinExistence type="predicted"/>
<dbReference type="OrthoDB" id="1094370at2"/>
<dbReference type="Gene3D" id="2.30.110.10">
    <property type="entry name" value="Electron Transport, Fmn-binding Protein, Chain A"/>
    <property type="match status" value="1"/>
</dbReference>